<feature type="compositionally biased region" description="Low complexity" evidence="1">
    <location>
        <begin position="53"/>
        <end position="66"/>
    </location>
</feature>
<dbReference type="PANTHER" id="PTHR35273:SF2">
    <property type="entry name" value="ALPHA-GALACTOSIDASE"/>
    <property type="match status" value="1"/>
</dbReference>
<sequence length="127" mass="13978">MEKPQPSRQSWWSRQSGFRKLLYIALPLILIIALAVGLGVGLTVGRDSDNTEEPSTTAAPSPTSTPRPGDDTIWQPAVNETWQIVLLKPLELAADAESVEPDVAVYDIDLFTNEEGVIETLHRLGKR</sequence>
<name>A0ABQ9NH64_9PEZI</name>
<feature type="region of interest" description="Disordered" evidence="1">
    <location>
        <begin position="45"/>
        <end position="73"/>
    </location>
</feature>
<evidence type="ECO:0000313" key="3">
    <source>
        <dbReference type="EMBL" id="KAJ9651411.1"/>
    </source>
</evidence>
<proteinExistence type="predicted"/>
<feature type="non-terminal residue" evidence="3">
    <location>
        <position position="127"/>
    </location>
</feature>
<keyword evidence="4" id="KW-1185">Reference proteome</keyword>
<comment type="caution">
    <text evidence="3">The sequence shown here is derived from an EMBL/GenBank/DDBJ whole genome shotgun (WGS) entry which is preliminary data.</text>
</comment>
<keyword evidence="2" id="KW-1133">Transmembrane helix</keyword>
<feature type="transmembrane region" description="Helical" evidence="2">
    <location>
        <begin position="21"/>
        <end position="44"/>
    </location>
</feature>
<dbReference type="PANTHER" id="PTHR35273">
    <property type="entry name" value="ALPHA-1,4 POLYGALACTOSAMINIDASE, PUTATIVE (AFU_ORTHOLOGUE AFUA_3G07890)-RELATED"/>
    <property type="match status" value="1"/>
</dbReference>
<evidence type="ECO:0000256" key="2">
    <source>
        <dbReference type="SAM" id="Phobius"/>
    </source>
</evidence>
<evidence type="ECO:0000313" key="4">
    <source>
        <dbReference type="Proteomes" id="UP001172684"/>
    </source>
</evidence>
<dbReference type="EMBL" id="JAPDRL010000541">
    <property type="protein sequence ID" value="KAJ9651411.1"/>
    <property type="molecule type" value="Genomic_DNA"/>
</dbReference>
<gene>
    <name evidence="3" type="ORF">H2201_009275</name>
</gene>
<organism evidence="3 4">
    <name type="scientific">Coniosporium apollinis</name>
    <dbReference type="NCBI Taxonomy" id="61459"/>
    <lineage>
        <taxon>Eukaryota</taxon>
        <taxon>Fungi</taxon>
        <taxon>Dikarya</taxon>
        <taxon>Ascomycota</taxon>
        <taxon>Pezizomycotina</taxon>
        <taxon>Dothideomycetes</taxon>
        <taxon>Dothideomycetes incertae sedis</taxon>
        <taxon>Coniosporium</taxon>
    </lineage>
</organism>
<keyword evidence="2" id="KW-0472">Membrane</keyword>
<protein>
    <submittedName>
        <fullName evidence="3">Uncharacterized protein</fullName>
    </submittedName>
</protein>
<evidence type="ECO:0000256" key="1">
    <source>
        <dbReference type="SAM" id="MobiDB-lite"/>
    </source>
</evidence>
<accession>A0ABQ9NH64</accession>
<reference evidence="3" key="1">
    <citation type="submission" date="2022-10" db="EMBL/GenBank/DDBJ databases">
        <title>Culturing micro-colonial fungi from biological soil crusts in the Mojave desert and describing Neophaeococcomyces mojavensis, and introducing the new genera and species Taxawa tesnikishii.</title>
        <authorList>
            <person name="Kurbessoian T."/>
            <person name="Stajich J.E."/>
        </authorList>
    </citation>
    <scope>NUCLEOTIDE SEQUENCE</scope>
    <source>
        <strain evidence="3">TK_1</strain>
    </source>
</reference>
<dbReference type="Proteomes" id="UP001172684">
    <property type="component" value="Unassembled WGS sequence"/>
</dbReference>
<keyword evidence="2" id="KW-0812">Transmembrane</keyword>